<feature type="compositionally biased region" description="Polar residues" evidence="1">
    <location>
        <begin position="362"/>
        <end position="373"/>
    </location>
</feature>
<feature type="compositionally biased region" description="Basic and acidic residues" evidence="1">
    <location>
        <begin position="1"/>
        <end position="28"/>
    </location>
</feature>
<dbReference type="InterPro" id="IPR036621">
    <property type="entry name" value="Anticodon-bd_dom_sf"/>
</dbReference>
<dbReference type="GeneTree" id="ENSGT00530000064134"/>
<protein>
    <recommendedName>
        <fullName evidence="4">Nuclear receptor coactivator 5</fullName>
    </recommendedName>
</protein>
<dbReference type="Proteomes" id="UP000694388">
    <property type="component" value="Unplaced"/>
</dbReference>
<dbReference type="SUPFAM" id="SSF52954">
    <property type="entry name" value="Class II aaRS ABD-related"/>
    <property type="match status" value="1"/>
</dbReference>
<sequence>MAHRMGDMDGGRRHYLGKDDRMGMERGGRANSKGQRSSREFDMRERSPIRRMDYDRRPWQESAGKGYPKSHTGFEETDELRKVIFHYYRKLLLRRVEGMAADCAVIISTRNIANYGETVAQMIQEQGLHVDLIFLSSEMGLEQTLNEATRSAIPYAVVITTSHQLHRSCTVNILHGLQEEHRNMPQDEAMLMLSRDFAKHFGEDREQRRIDVSRDAAELTTRALNMDFSRRGQGNPPHLQPLIDLLCDGKSLTIPELDSIADYIQKRRQIVLGKPISTSALVGSIMGDPEVRFPDVGGPASTLQNRPTGIPVSASQQGVGTSLYNPHANAYGNMMGRLPDNTNVGDGLMGPAPAPVPPPPATVSSRHPSATSINLSNPAVRKALDSLLDSSSQYAGAGVSPVLLGVFESSERFNRDEQTADHFPIIGNHCRTKRKGRQERLIFPLSTF</sequence>
<dbReference type="PANTHER" id="PTHR23295:SF6">
    <property type="entry name" value="NEOSIN, ISOFORM A"/>
    <property type="match status" value="1"/>
</dbReference>
<dbReference type="PANTHER" id="PTHR23295">
    <property type="entry name" value="NUCLEAR RECEPTOR COACTIVATOR 5-RELATED"/>
    <property type="match status" value="1"/>
</dbReference>
<organism evidence="2 3">
    <name type="scientific">Eptatretus burgeri</name>
    <name type="common">Inshore hagfish</name>
    <dbReference type="NCBI Taxonomy" id="7764"/>
    <lineage>
        <taxon>Eukaryota</taxon>
        <taxon>Metazoa</taxon>
        <taxon>Chordata</taxon>
        <taxon>Craniata</taxon>
        <taxon>Vertebrata</taxon>
        <taxon>Cyclostomata</taxon>
        <taxon>Myxini</taxon>
        <taxon>Myxiniformes</taxon>
        <taxon>Myxinidae</taxon>
        <taxon>Eptatretinae</taxon>
        <taxon>Eptatretus</taxon>
    </lineage>
</organism>
<evidence type="ECO:0008006" key="4">
    <source>
        <dbReference type="Google" id="ProtNLM"/>
    </source>
</evidence>
<reference evidence="2" key="1">
    <citation type="submission" date="2025-08" db="UniProtKB">
        <authorList>
            <consortium name="Ensembl"/>
        </authorList>
    </citation>
    <scope>IDENTIFICATION</scope>
</reference>
<evidence type="ECO:0000313" key="2">
    <source>
        <dbReference type="Ensembl" id="ENSEBUP00000013999.1"/>
    </source>
</evidence>
<feature type="region of interest" description="Disordered" evidence="1">
    <location>
        <begin position="346"/>
        <end position="373"/>
    </location>
</feature>
<feature type="compositionally biased region" description="Pro residues" evidence="1">
    <location>
        <begin position="352"/>
        <end position="361"/>
    </location>
</feature>
<feature type="compositionally biased region" description="Basic and acidic residues" evidence="1">
    <location>
        <begin position="37"/>
        <end position="47"/>
    </location>
</feature>
<dbReference type="InterPro" id="IPR052600">
    <property type="entry name" value="Nuc_rcpt_coact/corep"/>
</dbReference>
<dbReference type="Gene3D" id="3.40.50.800">
    <property type="entry name" value="Anticodon-binding domain"/>
    <property type="match status" value="1"/>
</dbReference>
<accession>A0A8C4QE43</accession>
<dbReference type="Ensembl" id="ENSEBUT00000014575.1">
    <property type="protein sequence ID" value="ENSEBUP00000013999.1"/>
    <property type="gene ID" value="ENSEBUG00000008826.1"/>
</dbReference>
<dbReference type="AlphaFoldDB" id="A0A8C4QE43"/>
<keyword evidence="3" id="KW-1185">Reference proteome</keyword>
<evidence type="ECO:0000256" key="1">
    <source>
        <dbReference type="SAM" id="MobiDB-lite"/>
    </source>
</evidence>
<proteinExistence type="predicted"/>
<name>A0A8C4QE43_EPTBU</name>
<reference evidence="2" key="2">
    <citation type="submission" date="2025-09" db="UniProtKB">
        <authorList>
            <consortium name="Ensembl"/>
        </authorList>
    </citation>
    <scope>IDENTIFICATION</scope>
</reference>
<feature type="region of interest" description="Disordered" evidence="1">
    <location>
        <begin position="1"/>
        <end position="47"/>
    </location>
</feature>
<evidence type="ECO:0000313" key="3">
    <source>
        <dbReference type="Proteomes" id="UP000694388"/>
    </source>
</evidence>